<feature type="region of interest" description="Disordered" evidence="1">
    <location>
        <begin position="1"/>
        <end position="35"/>
    </location>
</feature>
<gene>
    <name evidence="3" type="ORF">FJT64_026164</name>
</gene>
<dbReference type="AlphaFoldDB" id="A0A6A4W5E2"/>
<dbReference type="SMART" id="SM00587">
    <property type="entry name" value="CHK"/>
    <property type="match status" value="1"/>
</dbReference>
<evidence type="ECO:0000259" key="2">
    <source>
        <dbReference type="SMART" id="SM00587"/>
    </source>
</evidence>
<keyword evidence="4" id="KW-1185">Reference proteome</keyword>
<dbReference type="PANTHER" id="PTHR11012">
    <property type="entry name" value="PROTEIN KINASE-LIKE DOMAIN-CONTAINING"/>
    <property type="match status" value="1"/>
</dbReference>
<dbReference type="Pfam" id="PF02958">
    <property type="entry name" value="EcKL"/>
    <property type="match status" value="2"/>
</dbReference>
<name>A0A6A4W5E2_AMPAM</name>
<organism evidence="3 4">
    <name type="scientific">Amphibalanus amphitrite</name>
    <name type="common">Striped barnacle</name>
    <name type="synonym">Balanus amphitrite</name>
    <dbReference type="NCBI Taxonomy" id="1232801"/>
    <lineage>
        <taxon>Eukaryota</taxon>
        <taxon>Metazoa</taxon>
        <taxon>Ecdysozoa</taxon>
        <taxon>Arthropoda</taxon>
        <taxon>Crustacea</taxon>
        <taxon>Multicrustacea</taxon>
        <taxon>Cirripedia</taxon>
        <taxon>Thoracica</taxon>
        <taxon>Thoracicalcarea</taxon>
        <taxon>Balanomorpha</taxon>
        <taxon>Balanoidea</taxon>
        <taxon>Balanidae</taxon>
        <taxon>Amphibalaninae</taxon>
        <taxon>Amphibalanus</taxon>
    </lineage>
</organism>
<reference evidence="3 4" key="1">
    <citation type="submission" date="2019-07" db="EMBL/GenBank/DDBJ databases">
        <title>Draft genome assembly of a fouling barnacle, Amphibalanus amphitrite (Darwin, 1854): The first reference genome for Thecostraca.</title>
        <authorList>
            <person name="Kim W."/>
        </authorList>
    </citation>
    <scope>NUCLEOTIDE SEQUENCE [LARGE SCALE GENOMIC DNA]</scope>
    <source>
        <strain evidence="3">SNU_AA5</strain>
        <tissue evidence="3">Soma without cirri and trophi</tissue>
    </source>
</reference>
<sequence length="392" mass="44713">MDGPSAKEPGTQPAQDGSAKGEPAQPSAIPSVDDVPQQHGITDELARLFLKNFLPADSQAVLKSYRYRPIASLGEGYTTVRKVLEVTYRDESSGKEDVLVMVVKVPSGNFVGVVREMGLYEREVIMYCQVIEHFRHILSQRGKQALLPFPRYVYGRMTVAGEVRDGRDQPLEDQTQTEMLVIELLQDFQVIDKKVGMGLEHLKLLMPALARFHSVGLVLRQRHSERADRLRQYETDADGTTHPVEVRFVDLQMCQFGDLAYDLVYCLISSSRRETRRDHLRQMLTWYEEAFRSQLLELGEDPEQVAPWLSVDWLIARYSNGLAQYISFALNVVQLLFSSDEDRNDLLGGTNMGDFVKAMQRLRERWQEGKCAPALQERLLGIVEDMKEFGHM</sequence>
<dbReference type="InterPro" id="IPR015897">
    <property type="entry name" value="CHK_kinase-like"/>
</dbReference>
<protein>
    <recommendedName>
        <fullName evidence="2">CHK kinase-like domain-containing protein</fullName>
    </recommendedName>
</protein>
<evidence type="ECO:0000256" key="1">
    <source>
        <dbReference type="SAM" id="MobiDB-lite"/>
    </source>
</evidence>
<dbReference type="SUPFAM" id="SSF56112">
    <property type="entry name" value="Protein kinase-like (PK-like)"/>
    <property type="match status" value="1"/>
</dbReference>
<dbReference type="OrthoDB" id="6342691at2759"/>
<accession>A0A6A4W5E2</accession>
<dbReference type="InterPro" id="IPR004119">
    <property type="entry name" value="EcKL"/>
</dbReference>
<dbReference type="InterPro" id="IPR011009">
    <property type="entry name" value="Kinase-like_dom_sf"/>
</dbReference>
<evidence type="ECO:0000313" key="3">
    <source>
        <dbReference type="EMBL" id="KAF0301585.1"/>
    </source>
</evidence>
<dbReference type="Proteomes" id="UP000440578">
    <property type="component" value="Unassembled WGS sequence"/>
</dbReference>
<proteinExistence type="predicted"/>
<comment type="caution">
    <text evidence="3">The sequence shown here is derived from an EMBL/GenBank/DDBJ whole genome shotgun (WGS) entry which is preliminary data.</text>
</comment>
<dbReference type="EMBL" id="VIIS01001149">
    <property type="protein sequence ID" value="KAF0301585.1"/>
    <property type="molecule type" value="Genomic_DNA"/>
</dbReference>
<evidence type="ECO:0000313" key="4">
    <source>
        <dbReference type="Proteomes" id="UP000440578"/>
    </source>
</evidence>
<dbReference type="PANTHER" id="PTHR11012:SF30">
    <property type="entry name" value="PROTEIN KINASE-LIKE DOMAIN-CONTAINING"/>
    <property type="match status" value="1"/>
</dbReference>
<feature type="domain" description="CHK kinase-like" evidence="2">
    <location>
        <begin position="179"/>
        <end position="297"/>
    </location>
</feature>